<organism evidence="2 3">
    <name type="scientific">Rattus norvegicus</name>
    <name type="common">Rat</name>
    <dbReference type="NCBI Taxonomy" id="10116"/>
    <lineage>
        <taxon>Eukaryota</taxon>
        <taxon>Metazoa</taxon>
        <taxon>Chordata</taxon>
        <taxon>Craniata</taxon>
        <taxon>Vertebrata</taxon>
        <taxon>Euteleostomi</taxon>
        <taxon>Mammalia</taxon>
        <taxon>Eutheria</taxon>
        <taxon>Euarchontoglires</taxon>
        <taxon>Glires</taxon>
        <taxon>Rodentia</taxon>
        <taxon>Myomorpha</taxon>
        <taxon>Muroidea</taxon>
        <taxon>Muridae</taxon>
        <taxon>Murinae</taxon>
        <taxon>Rattus</taxon>
    </lineage>
</organism>
<feature type="region of interest" description="Disordered" evidence="1">
    <location>
        <begin position="16"/>
        <end position="43"/>
    </location>
</feature>
<evidence type="ECO:0000256" key="1">
    <source>
        <dbReference type="SAM" id="MobiDB-lite"/>
    </source>
</evidence>
<evidence type="ECO:0000313" key="3">
    <source>
        <dbReference type="Proteomes" id="UP000234681"/>
    </source>
</evidence>
<dbReference type="AlphaFoldDB" id="A6K2Q2"/>
<feature type="compositionally biased region" description="Polar residues" evidence="1">
    <location>
        <begin position="16"/>
        <end position="34"/>
    </location>
</feature>
<sequence length="116" mass="12851">MPSPLVFSFSYNWKKNSPGSSDSALTLMTQQPHNKGSPGIRGQTRAFYSWNQNRPQARDSSAVKNTGCHLIPSTNMVVHSHLVTPVQRNPKPSLGLHGLPGMHTVVPYMQTKHPYT</sequence>
<gene>
    <name evidence="2" type="primary">RGD1562059_predicted</name>
    <name evidence="2" type="ORF">rCG_51858</name>
</gene>
<dbReference type="Proteomes" id="UP000234681">
    <property type="component" value="Chromosome 2"/>
</dbReference>
<proteinExistence type="predicted"/>
<reference evidence="2 3" key="1">
    <citation type="submission" date="2005-09" db="EMBL/GenBank/DDBJ databases">
        <authorList>
            <person name="Mural R.J."/>
            <person name="Li P.W."/>
            <person name="Adams M.D."/>
            <person name="Amanatides P.G."/>
            <person name="Baden-Tillson H."/>
            <person name="Barnstead M."/>
            <person name="Chin S.H."/>
            <person name="Dew I."/>
            <person name="Evans C.A."/>
            <person name="Ferriera S."/>
            <person name="Flanigan M."/>
            <person name="Fosler C."/>
            <person name="Glodek A."/>
            <person name="Gu Z."/>
            <person name="Holt R.A."/>
            <person name="Jennings D."/>
            <person name="Kraft C.L."/>
            <person name="Lu F."/>
            <person name="Nguyen T."/>
            <person name="Nusskern D.R."/>
            <person name="Pfannkoch C.M."/>
            <person name="Sitter C."/>
            <person name="Sutton G.G."/>
            <person name="Venter J.C."/>
            <person name="Wang Z."/>
            <person name="Woodage T."/>
            <person name="Zheng X.H."/>
            <person name="Zhong F."/>
        </authorList>
    </citation>
    <scope>NUCLEOTIDE SEQUENCE [LARGE SCALE GENOMIC DNA]</scope>
    <source>
        <strain>BN</strain>
        <strain evidence="3">Sprague-Dawley</strain>
    </source>
</reference>
<accession>A6K2Q2</accession>
<name>A6K2Q2_RAT</name>
<evidence type="ECO:0000313" key="2">
    <source>
        <dbReference type="EMBL" id="EDL85800.1"/>
    </source>
</evidence>
<protein>
    <submittedName>
        <fullName evidence="2">Uncharacterized protein</fullName>
    </submittedName>
</protein>
<dbReference type="EMBL" id="CH474015">
    <property type="protein sequence ID" value="EDL85800.1"/>
    <property type="molecule type" value="Genomic_DNA"/>
</dbReference>